<dbReference type="Proteomes" id="UP000293671">
    <property type="component" value="Unassembled WGS sequence"/>
</dbReference>
<feature type="chain" id="PRO_5020581126" description="Excinuclease ATPase subunit" evidence="1">
    <location>
        <begin position="22"/>
        <end position="146"/>
    </location>
</feature>
<proteinExistence type="predicted"/>
<keyword evidence="3" id="KW-1185">Reference proteome</keyword>
<dbReference type="EMBL" id="SHKP01000004">
    <property type="protein sequence ID" value="RZU03017.1"/>
    <property type="molecule type" value="Genomic_DNA"/>
</dbReference>
<evidence type="ECO:0008006" key="4">
    <source>
        <dbReference type="Google" id="ProtNLM"/>
    </source>
</evidence>
<protein>
    <recommendedName>
        <fullName evidence="4">Excinuclease ATPase subunit</fullName>
    </recommendedName>
</protein>
<evidence type="ECO:0000313" key="3">
    <source>
        <dbReference type="Proteomes" id="UP000293671"/>
    </source>
</evidence>
<organism evidence="2 3">
    <name type="scientific">Rivibacter subsaxonicus</name>
    <dbReference type="NCBI Taxonomy" id="457575"/>
    <lineage>
        <taxon>Bacteria</taxon>
        <taxon>Pseudomonadati</taxon>
        <taxon>Pseudomonadota</taxon>
        <taxon>Betaproteobacteria</taxon>
        <taxon>Burkholderiales</taxon>
        <taxon>Rivibacter</taxon>
    </lineage>
</organism>
<dbReference type="RefSeq" id="WP_207225000.1">
    <property type="nucleotide sequence ID" value="NZ_SHKP01000004.1"/>
</dbReference>
<name>A0A4Q7W1C4_9BURK</name>
<feature type="signal peptide" evidence="1">
    <location>
        <begin position="1"/>
        <end position="21"/>
    </location>
</feature>
<dbReference type="AlphaFoldDB" id="A0A4Q7W1C4"/>
<evidence type="ECO:0000256" key="1">
    <source>
        <dbReference type="SAM" id="SignalP"/>
    </source>
</evidence>
<reference evidence="2 3" key="1">
    <citation type="submission" date="2019-02" db="EMBL/GenBank/DDBJ databases">
        <title>Genomic Encyclopedia of Type Strains, Phase IV (KMG-IV): sequencing the most valuable type-strain genomes for metagenomic binning, comparative biology and taxonomic classification.</title>
        <authorList>
            <person name="Goeker M."/>
        </authorList>
    </citation>
    <scope>NUCLEOTIDE SEQUENCE [LARGE SCALE GENOMIC DNA]</scope>
    <source>
        <strain evidence="2 3">DSM 19570</strain>
    </source>
</reference>
<accession>A0A4Q7W1C4</accession>
<evidence type="ECO:0000313" key="2">
    <source>
        <dbReference type="EMBL" id="RZU03017.1"/>
    </source>
</evidence>
<keyword evidence="1" id="KW-0732">Signal</keyword>
<comment type="caution">
    <text evidence="2">The sequence shown here is derived from an EMBL/GenBank/DDBJ whole genome shotgun (WGS) entry which is preliminary data.</text>
</comment>
<gene>
    <name evidence="2" type="ORF">EV670_1048</name>
</gene>
<sequence length="146" mass="15472">MMKQLMLVALGLCAVVGVAQARDTQYKFPLADVLAMPEAQGKLDGSVKFYLAGQATPTVLERKGEDVSNQKTNGMGKADEFGCKWAALSALLALQNKAKQAGANAVVDIVSYYKKNTVASPTDFECHAGAWVIGVALKGTYATVQN</sequence>